<keyword evidence="3" id="KW-0575">Peroxidase</keyword>
<keyword evidence="7" id="KW-0676">Redox-active center</keyword>
<evidence type="ECO:0000256" key="11">
    <source>
        <dbReference type="ARBA" id="ARBA00049091"/>
    </source>
</evidence>
<evidence type="ECO:0000313" key="14">
    <source>
        <dbReference type="Proteomes" id="UP000631653"/>
    </source>
</evidence>
<gene>
    <name evidence="13" type="ORF">GOB81_09330</name>
</gene>
<protein>
    <recommendedName>
        <fullName evidence="2">thioredoxin-dependent peroxiredoxin</fullName>
        <ecNumber evidence="2">1.11.1.24</ecNumber>
    </recommendedName>
    <alternativeName>
        <fullName evidence="8">Thioredoxin peroxidase</fullName>
    </alternativeName>
    <alternativeName>
        <fullName evidence="10">Thioredoxin-dependent peroxiredoxin Bcp</fullName>
    </alternativeName>
</protein>
<dbReference type="CDD" id="cd02970">
    <property type="entry name" value="PRX_like2"/>
    <property type="match status" value="1"/>
</dbReference>
<organism evidence="13 14">
    <name type="scientific">Acetobacter conturbans</name>
    <dbReference type="NCBI Taxonomy" id="1737472"/>
    <lineage>
        <taxon>Bacteria</taxon>
        <taxon>Pseudomonadati</taxon>
        <taxon>Pseudomonadota</taxon>
        <taxon>Alphaproteobacteria</taxon>
        <taxon>Acetobacterales</taxon>
        <taxon>Acetobacteraceae</taxon>
        <taxon>Acetobacter</taxon>
    </lineage>
</organism>
<dbReference type="InterPro" id="IPR013766">
    <property type="entry name" value="Thioredoxin_domain"/>
</dbReference>
<evidence type="ECO:0000256" key="5">
    <source>
        <dbReference type="ARBA" id="ARBA00023002"/>
    </source>
</evidence>
<evidence type="ECO:0000256" key="9">
    <source>
        <dbReference type="ARBA" id="ARBA00038489"/>
    </source>
</evidence>
<keyword evidence="14" id="KW-1185">Reference proteome</keyword>
<proteinExistence type="inferred from homology"/>
<feature type="domain" description="Thioredoxin" evidence="12">
    <location>
        <begin position="51"/>
        <end position="223"/>
    </location>
</feature>
<dbReference type="InterPro" id="IPR050924">
    <property type="entry name" value="Peroxiredoxin_BCP/PrxQ"/>
</dbReference>
<keyword evidence="4" id="KW-0049">Antioxidant</keyword>
<evidence type="ECO:0000256" key="6">
    <source>
        <dbReference type="ARBA" id="ARBA00023157"/>
    </source>
</evidence>
<evidence type="ECO:0000313" key="13">
    <source>
        <dbReference type="EMBL" id="NHN88832.1"/>
    </source>
</evidence>
<evidence type="ECO:0000256" key="2">
    <source>
        <dbReference type="ARBA" id="ARBA00013017"/>
    </source>
</evidence>
<dbReference type="EC" id="1.11.1.24" evidence="2"/>
<evidence type="ECO:0000256" key="8">
    <source>
        <dbReference type="ARBA" id="ARBA00032824"/>
    </source>
</evidence>
<evidence type="ECO:0000256" key="4">
    <source>
        <dbReference type="ARBA" id="ARBA00022862"/>
    </source>
</evidence>
<dbReference type="EMBL" id="WOSY01000007">
    <property type="protein sequence ID" value="NHN88832.1"/>
    <property type="molecule type" value="Genomic_DNA"/>
</dbReference>
<name>A0ABX0JZA6_9PROT</name>
<dbReference type="Proteomes" id="UP000631653">
    <property type="component" value="Unassembled WGS sequence"/>
</dbReference>
<accession>A0ABX0JZA6</accession>
<dbReference type="PANTHER" id="PTHR42801:SF7">
    <property type="entry name" value="SLL1159 PROTEIN"/>
    <property type="match status" value="1"/>
</dbReference>
<comment type="similarity">
    <text evidence="9">Belongs to the peroxiredoxin family. BCP/PrxQ subfamily.</text>
</comment>
<dbReference type="PROSITE" id="PS51352">
    <property type="entry name" value="THIOREDOXIN_2"/>
    <property type="match status" value="1"/>
</dbReference>
<sequence>MTSSNALSPLRTKFRALEDERVRTWSAEALAINVNQRRTLIDEHGTAGHVVQENDVLPETSLPTIDGGTISLDTLVAKGPAVLVFFRFAGCPACNIALPHYRDTLWPALSAAGIPLLAISPQPPQALAEIAVRHDLPFPVASDTGLAFARSLGITYVFDEPSRQAAVSKGGNSAALNGLEETWELPKPAVVVIGRGRVVRFVDVSPDWMDRTESERILSALGLTQRGASHAA</sequence>
<evidence type="ECO:0000256" key="10">
    <source>
        <dbReference type="ARBA" id="ARBA00042639"/>
    </source>
</evidence>
<comment type="caution">
    <text evidence="13">The sequence shown here is derived from an EMBL/GenBank/DDBJ whole genome shotgun (WGS) entry which is preliminary data.</text>
</comment>
<dbReference type="InterPro" id="IPR000866">
    <property type="entry name" value="AhpC/TSA"/>
</dbReference>
<evidence type="ECO:0000259" key="12">
    <source>
        <dbReference type="PROSITE" id="PS51352"/>
    </source>
</evidence>
<keyword evidence="6" id="KW-1015">Disulfide bond</keyword>
<comment type="catalytic activity">
    <reaction evidence="11">
        <text>a hydroperoxide + [thioredoxin]-dithiol = an alcohol + [thioredoxin]-disulfide + H2O</text>
        <dbReference type="Rhea" id="RHEA:62620"/>
        <dbReference type="Rhea" id="RHEA-COMP:10698"/>
        <dbReference type="Rhea" id="RHEA-COMP:10700"/>
        <dbReference type="ChEBI" id="CHEBI:15377"/>
        <dbReference type="ChEBI" id="CHEBI:29950"/>
        <dbReference type="ChEBI" id="CHEBI:30879"/>
        <dbReference type="ChEBI" id="CHEBI:35924"/>
        <dbReference type="ChEBI" id="CHEBI:50058"/>
        <dbReference type="EC" id="1.11.1.24"/>
    </reaction>
</comment>
<reference evidence="13 14" key="1">
    <citation type="journal article" date="2020" name="Int. J. Syst. Evol. Microbiol.">
        <title>Novel acetic acid bacteria from cider fermentations: Acetobacter conturbans sp. nov. and Acetobacter fallax sp. nov.</title>
        <authorList>
            <person name="Sombolestani A.S."/>
            <person name="Cleenwerck I."/>
            <person name="Cnockaert M."/>
            <person name="Borremans W."/>
            <person name="Wieme A.D."/>
            <person name="De Vuyst L."/>
            <person name="Vandamme P."/>
        </authorList>
    </citation>
    <scope>NUCLEOTIDE SEQUENCE [LARGE SCALE GENOMIC DNA]</scope>
    <source>
        <strain evidence="13 14">LMG 1627</strain>
    </source>
</reference>
<evidence type="ECO:0000256" key="1">
    <source>
        <dbReference type="ARBA" id="ARBA00003330"/>
    </source>
</evidence>
<dbReference type="PANTHER" id="PTHR42801">
    <property type="entry name" value="THIOREDOXIN-DEPENDENT PEROXIDE REDUCTASE"/>
    <property type="match status" value="1"/>
</dbReference>
<evidence type="ECO:0000256" key="3">
    <source>
        <dbReference type="ARBA" id="ARBA00022559"/>
    </source>
</evidence>
<dbReference type="Gene3D" id="3.40.30.10">
    <property type="entry name" value="Glutaredoxin"/>
    <property type="match status" value="1"/>
</dbReference>
<dbReference type="Pfam" id="PF00578">
    <property type="entry name" value="AhpC-TSA"/>
    <property type="match status" value="1"/>
</dbReference>
<dbReference type="RefSeq" id="WP_173570141.1">
    <property type="nucleotide sequence ID" value="NZ_WOSY01000007.1"/>
</dbReference>
<evidence type="ECO:0000256" key="7">
    <source>
        <dbReference type="ARBA" id="ARBA00023284"/>
    </source>
</evidence>
<dbReference type="InterPro" id="IPR036249">
    <property type="entry name" value="Thioredoxin-like_sf"/>
</dbReference>
<dbReference type="SUPFAM" id="SSF52833">
    <property type="entry name" value="Thioredoxin-like"/>
    <property type="match status" value="1"/>
</dbReference>
<comment type="function">
    <text evidence="1">Thiol-specific peroxidase that catalyzes the reduction of hydrogen peroxide and organic hydroperoxides to water and alcohols, respectively. Plays a role in cell protection against oxidative stress by detoxifying peroxides and as sensor of hydrogen peroxide-mediated signaling events.</text>
</comment>
<keyword evidence="5" id="KW-0560">Oxidoreductase</keyword>